<dbReference type="PANTHER" id="PTHR34355:SF1">
    <property type="entry name" value="JOSEPHIN-LIKE PROTEIN"/>
    <property type="match status" value="1"/>
</dbReference>
<comment type="caution">
    <text evidence="2">The sequence shown here is derived from an EMBL/GenBank/DDBJ whole genome shotgun (WGS) entry which is preliminary data.</text>
</comment>
<feature type="compositionally biased region" description="Low complexity" evidence="1">
    <location>
        <begin position="80"/>
        <end position="95"/>
    </location>
</feature>
<dbReference type="AlphaFoldDB" id="A0AAD7LN88"/>
<keyword evidence="3" id="KW-1185">Reference proteome</keyword>
<evidence type="ECO:0000313" key="3">
    <source>
        <dbReference type="Proteomes" id="UP001163823"/>
    </source>
</evidence>
<dbReference type="PANTHER" id="PTHR34355">
    <property type="entry name" value="JOSEPHIN-LIKE PROTEIN"/>
    <property type="match status" value="1"/>
</dbReference>
<protein>
    <submittedName>
        <fullName evidence="2">Josephin-like protein</fullName>
    </submittedName>
</protein>
<name>A0AAD7LN88_QUISA</name>
<gene>
    <name evidence="2" type="ORF">O6P43_016642</name>
</gene>
<feature type="region of interest" description="Disordered" evidence="1">
    <location>
        <begin position="80"/>
        <end position="103"/>
    </location>
</feature>
<proteinExistence type="predicted"/>
<sequence length="121" mass="13561">MIQMPRKSKLLCLSPDVNDKAASIFLNHNGCGRTRVAGNTKRVIGIWILRVPKDSPVRFLQGLGEKAARAFRFVSMRWSSRKVSSSPSVRSRSLSDPTDSQRAEAVEDCIEFLHSSSSRQR</sequence>
<accession>A0AAD7LN88</accession>
<organism evidence="2 3">
    <name type="scientific">Quillaja saponaria</name>
    <name type="common">Soap bark tree</name>
    <dbReference type="NCBI Taxonomy" id="32244"/>
    <lineage>
        <taxon>Eukaryota</taxon>
        <taxon>Viridiplantae</taxon>
        <taxon>Streptophyta</taxon>
        <taxon>Embryophyta</taxon>
        <taxon>Tracheophyta</taxon>
        <taxon>Spermatophyta</taxon>
        <taxon>Magnoliopsida</taxon>
        <taxon>eudicotyledons</taxon>
        <taxon>Gunneridae</taxon>
        <taxon>Pentapetalae</taxon>
        <taxon>rosids</taxon>
        <taxon>fabids</taxon>
        <taxon>Fabales</taxon>
        <taxon>Quillajaceae</taxon>
        <taxon>Quillaja</taxon>
    </lineage>
</organism>
<dbReference type="Proteomes" id="UP001163823">
    <property type="component" value="Chromosome 7"/>
</dbReference>
<dbReference type="KEGG" id="qsa:O6P43_016642"/>
<evidence type="ECO:0000313" key="2">
    <source>
        <dbReference type="EMBL" id="KAJ7961281.1"/>
    </source>
</evidence>
<reference evidence="2" key="1">
    <citation type="journal article" date="2023" name="Science">
        <title>Elucidation of the pathway for biosynthesis of saponin adjuvants from the soapbark tree.</title>
        <authorList>
            <person name="Reed J."/>
            <person name="Orme A."/>
            <person name="El-Demerdash A."/>
            <person name="Owen C."/>
            <person name="Martin L.B.B."/>
            <person name="Misra R.C."/>
            <person name="Kikuchi S."/>
            <person name="Rejzek M."/>
            <person name="Martin A.C."/>
            <person name="Harkess A."/>
            <person name="Leebens-Mack J."/>
            <person name="Louveau T."/>
            <person name="Stephenson M.J."/>
            <person name="Osbourn A."/>
        </authorList>
    </citation>
    <scope>NUCLEOTIDE SEQUENCE</scope>
    <source>
        <strain evidence="2">S10</strain>
    </source>
</reference>
<evidence type="ECO:0000256" key="1">
    <source>
        <dbReference type="SAM" id="MobiDB-lite"/>
    </source>
</evidence>
<dbReference type="EMBL" id="JARAOO010000007">
    <property type="protein sequence ID" value="KAJ7961281.1"/>
    <property type="molecule type" value="Genomic_DNA"/>
</dbReference>